<organism evidence="2 3">
    <name type="scientific">Globodera pallida</name>
    <name type="common">Potato cyst nematode worm</name>
    <name type="synonym">Heterodera pallida</name>
    <dbReference type="NCBI Taxonomy" id="36090"/>
    <lineage>
        <taxon>Eukaryota</taxon>
        <taxon>Metazoa</taxon>
        <taxon>Ecdysozoa</taxon>
        <taxon>Nematoda</taxon>
        <taxon>Chromadorea</taxon>
        <taxon>Rhabditida</taxon>
        <taxon>Tylenchina</taxon>
        <taxon>Tylenchomorpha</taxon>
        <taxon>Tylenchoidea</taxon>
        <taxon>Heteroderidae</taxon>
        <taxon>Heteroderinae</taxon>
        <taxon>Globodera</taxon>
    </lineage>
</organism>
<proteinExistence type="predicted"/>
<feature type="region of interest" description="Disordered" evidence="1">
    <location>
        <begin position="1"/>
        <end position="42"/>
    </location>
</feature>
<name>A0A183C1G6_GLOPA</name>
<evidence type="ECO:0000313" key="3">
    <source>
        <dbReference type="WBParaSite" id="GPLIN_000671000"/>
    </source>
</evidence>
<keyword evidence="2" id="KW-1185">Reference proteome</keyword>
<dbReference type="Proteomes" id="UP000050741">
    <property type="component" value="Unassembled WGS sequence"/>
</dbReference>
<reference evidence="2" key="1">
    <citation type="submission" date="2014-05" db="EMBL/GenBank/DDBJ databases">
        <title>The genome and life-stage specific transcriptomes of Globodera pallida elucidate key aspects of plant parasitism by a cyst nematode.</title>
        <authorList>
            <person name="Cotton J.A."/>
            <person name="Lilley C.J."/>
            <person name="Jones L.M."/>
            <person name="Kikuchi T."/>
            <person name="Reid A.J."/>
            <person name="Thorpe P."/>
            <person name="Tsai I.J."/>
            <person name="Beasley H."/>
            <person name="Blok V."/>
            <person name="Cock P.J.A."/>
            <person name="Van den Akker S.E."/>
            <person name="Holroyd N."/>
            <person name="Hunt M."/>
            <person name="Mantelin S."/>
            <person name="Naghra H."/>
            <person name="Pain A."/>
            <person name="Palomares-Rius J.E."/>
            <person name="Zarowiecki M."/>
            <person name="Berriman M."/>
            <person name="Jones J.T."/>
            <person name="Urwin P.E."/>
        </authorList>
    </citation>
    <scope>NUCLEOTIDE SEQUENCE [LARGE SCALE GENOMIC DNA]</scope>
    <source>
        <strain evidence="2">Lindley</strain>
    </source>
</reference>
<dbReference type="AlphaFoldDB" id="A0A183C1G6"/>
<protein>
    <submittedName>
        <fullName evidence="3">J domain-containing protein</fullName>
    </submittedName>
</protein>
<sequence length="404" mass="46519">MLNYRKENVSNDQPTSSNKGADRQQLVRSGSGPIGPDGDRLPDYEAHQLKPCGDKAQIRKACKQPLALNFHPDKLEPDRTTDSALNAFNFCGDFYFLPFMLIQRRPRSVNPTLVRIDNVDLSVSRHSRCCIERKADDATLNVLNKRNMKQQRINCSSSVSNVFLKLVGYNYMPIMSPLAYMDQTVVELLFRLRRLFYFKKGTNVCTTTDYMNANSWKIICETIWPYVYDNICSLRLGPLQFYRLGTFSAKILSDCENLSVIDSGGSFHEFSANDNENAPSARVWINWLFSPREDGMPKMLLNCGFNATGIEGLKWAFDNASVRVNFIIRLYSFAGIEQFKRENNLGEQLTLQRFNKDYWLLVRSPMVRDGKKWDEWQEDVIKWKWNSQQNRIVISLTDDDIGGG</sequence>
<evidence type="ECO:0000313" key="2">
    <source>
        <dbReference type="Proteomes" id="UP000050741"/>
    </source>
</evidence>
<evidence type="ECO:0000256" key="1">
    <source>
        <dbReference type="SAM" id="MobiDB-lite"/>
    </source>
</evidence>
<feature type="compositionally biased region" description="Polar residues" evidence="1">
    <location>
        <begin position="10"/>
        <end position="19"/>
    </location>
</feature>
<reference evidence="3" key="2">
    <citation type="submission" date="2016-06" db="UniProtKB">
        <authorList>
            <consortium name="WormBaseParasite"/>
        </authorList>
    </citation>
    <scope>IDENTIFICATION</scope>
</reference>
<dbReference type="WBParaSite" id="GPLIN_000671000">
    <property type="protein sequence ID" value="GPLIN_000671000"/>
    <property type="gene ID" value="GPLIN_000671000"/>
</dbReference>
<accession>A0A183C1G6</accession>